<evidence type="ECO:0000313" key="13">
    <source>
        <dbReference type="Proteomes" id="UP000228886"/>
    </source>
</evidence>
<dbReference type="UniPathway" id="UPA00189">
    <property type="reaction ID" value="UER00296"/>
</dbReference>
<accession>A0A2M7EAC5</accession>
<comment type="function">
    <text evidence="1 9">Catalyzes the synthesis of GMP from XMP.</text>
</comment>
<protein>
    <recommendedName>
        <fullName evidence="9">GMP synthase [glutamine-hydrolyzing]</fullName>
        <ecNumber evidence="9">6.3.5.2</ecNumber>
    </recommendedName>
    <alternativeName>
        <fullName evidence="9">GMP synthetase</fullName>
    </alternativeName>
    <alternativeName>
        <fullName evidence="9">Glutamine amidotransferase</fullName>
    </alternativeName>
</protein>
<dbReference type="SUPFAM" id="SSF54810">
    <property type="entry name" value="GMP synthetase C-terminal dimerisation domain"/>
    <property type="match status" value="1"/>
</dbReference>
<dbReference type="GO" id="GO:0003921">
    <property type="term" value="F:GMP synthase activity"/>
    <property type="evidence" value="ECO:0007669"/>
    <property type="project" value="InterPro"/>
</dbReference>
<evidence type="ECO:0000256" key="4">
    <source>
        <dbReference type="ARBA" id="ARBA00022741"/>
    </source>
</evidence>
<dbReference type="GO" id="GO:0005829">
    <property type="term" value="C:cytosol"/>
    <property type="evidence" value="ECO:0007669"/>
    <property type="project" value="TreeGrafter"/>
</dbReference>
<evidence type="ECO:0000256" key="5">
    <source>
        <dbReference type="ARBA" id="ARBA00022749"/>
    </source>
</evidence>
<feature type="domain" description="GMPS ATP-PPase" evidence="11">
    <location>
        <begin position="196"/>
        <end position="388"/>
    </location>
</feature>
<dbReference type="PRINTS" id="PR00096">
    <property type="entry name" value="GATASE"/>
</dbReference>
<sequence>MCKDWIAILDFGSQYTHLIARRIREMGVYSEIVSYNTKARNLLARGPKGIILSGGPASIISVKSPVCDKDVFSIGIPVLGICYGAQLMAKFLGGAVAKARAREYGKTYLKIKSKARLFKDLSSKEVVWMSHGDKVTKLPIGFKIIGSTDNTQIAAMENRKKKLYGVQFHPEVVHTPKGRLILRNFVTDIAGCKRSWNMHSFVKNSIVALRERIGNEKVLCALSGGVDSSVLTTLLHKAIGKNLIAVFIDNGLLRKNEAELVRKRFRRHYRINLRFIDAEDIFLKRLKSVTDPERKRKIIGKLFIEVFENEAKKLGKIKFLAQGTLYPDVIESRSAFGGLSATIKTHHNVGGLPPHLKFELIEPLKDLFKDEVRLAGKEMGLPDEIIKRHPFPGPGLAVRIIGPVTGMRLNILREADWILIDEIKNAGLYSKLWQSFCVLLPIKTVGVMGDERTYENVVAIRAVTSEDAMTAQWADLPYKVLEGISNRIINEAKGINRVVYDISSKPPSTIEWE</sequence>
<feature type="active site" description="Nucleophile" evidence="9">
    <location>
        <position position="82"/>
    </location>
</feature>
<dbReference type="PRINTS" id="PR00097">
    <property type="entry name" value="ANTSNTHASEII"/>
</dbReference>
<dbReference type="PANTHER" id="PTHR11922:SF2">
    <property type="entry name" value="GMP SYNTHASE [GLUTAMINE-HYDROLYZING]"/>
    <property type="match status" value="1"/>
</dbReference>
<dbReference type="NCBIfam" id="TIGR00884">
    <property type="entry name" value="guaA_Cterm"/>
    <property type="match status" value="1"/>
</dbReference>
<dbReference type="HAMAP" id="MF_00344">
    <property type="entry name" value="GMP_synthase"/>
    <property type="match status" value="1"/>
</dbReference>
<dbReference type="GO" id="GO:0005524">
    <property type="term" value="F:ATP binding"/>
    <property type="evidence" value="ECO:0007669"/>
    <property type="project" value="UniProtKB-UniRule"/>
</dbReference>
<dbReference type="SUPFAM" id="SSF52317">
    <property type="entry name" value="Class I glutamine amidotransferase-like"/>
    <property type="match status" value="1"/>
</dbReference>
<dbReference type="FunFam" id="3.30.300.10:FF:000002">
    <property type="entry name" value="GMP synthase [glutamine-hydrolyzing]"/>
    <property type="match status" value="1"/>
</dbReference>
<gene>
    <name evidence="9" type="primary">guaA</name>
    <name evidence="12" type="ORF">COS11_00995</name>
</gene>
<keyword evidence="4 9" id="KW-0547">Nucleotide-binding</keyword>
<keyword evidence="6 9" id="KW-0658">Purine biosynthesis</keyword>
<dbReference type="AlphaFoldDB" id="A0A2M7EAC5"/>
<dbReference type="CDD" id="cd01997">
    <property type="entry name" value="GMP_synthase_C"/>
    <property type="match status" value="1"/>
</dbReference>
<evidence type="ECO:0000313" key="12">
    <source>
        <dbReference type="EMBL" id="PIV64658.1"/>
    </source>
</evidence>
<dbReference type="PROSITE" id="PS51553">
    <property type="entry name" value="GMPS_ATP_PPASE"/>
    <property type="match status" value="1"/>
</dbReference>
<comment type="subunit">
    <text evidence="9">Homodimer.</text>
</comment>
<proteinExistence type="inferred from homology"/>
<dbReference type="InterPro" id="IPR001674">
    <property type="entry name" value="GMP_synth_C"/>
</dbReference>
<evidence type="ECO:0000256" key="1">
    <source>
        <dbReference type="ARBA" id="ARBA00002332"/>
    </source>
</evidence>
<dbReference type="Gene3D" id="3.30.300.10">
    <property type="match status" value="1"/>
</dbReference>
<dbReference type="InterPro" id="IPR004739">
    <property type="entry name" value="GMP_synth_GATase"/>
</dbReference>
<evidence type="ECO:0000256" key="3">
    <source>
        <dbReference type="ARBA" id="ARBA00022598"/>
    </source>
</evidence>
<dbReference type="InterPro" id="IPR014729">
    <property type="entry name" value="Rossmann-like_a/b/a_fold"/>
</dbReference>
<dbReference type="CDD" id="cd01742">
    <property type="entry name" value="GATase1_GMP_Synthase"/>
    <property type="match status" value="1"/>
</dbReference>
<dbReference type="Pfam" id="PF00117">
    <property type="entry name" value="GATase"/>
    <property type="match status" value="1"/>
</dbReference>
<dbReference type="EC" id="6.3.5.2" evidence="9"/>
<organism evidence="12 13">
    <name type="scientific">bacterium (Candidatus Ratteibacteria) CG01_land_8_20_14_3_00_40_19</name>
    <dbReference type="NCBI Taxonomy" id="2014290"/>
    <lineage>
        <taxon>Bacteria</taxon>
        <taxon>Candidatus Ratteibacteria</taxon>
    </lineage>
</organism>
<keyword evidence="7 9" id="KW-0067">ATP-binding</keyword>
<comment type="caution">
    <text evidence="12">The sequence shown here is derived from an EMBL/GenBank/DDBJ whole genome shotgun (WGS) entry which is preliminary data.</text>
</comment>
<evidence type="ECO:0000256" key="9">
    <source>
        <dbReference type="HAMAP-Rule" id="MF_00344"/>
    </source>
</evidence>
<dbReference type="SUPFAM" id="SSF52402">
    <property type="entry name" value="Adenine nucleotide alpha hydrolases-like"/>
    <property type="match status" value="1"/>
</dbReference>
<dbReference type="InterPro" id="IPR017926">
    <property type="entry name" value="GATASE"/>
</dbReference>
<dbReference type="InterPro" id="IPR022955">
    <property type="entry name" value="GMP_synthase"/>
</dbReference>
<dbReference type="NCBIfam" id="TIGR00888">
    <property type="entry name" value="guaA_Nterm"/>
    <property type="match status" value="1"/>
</dbReference>
<dbReference type="InterPro" id="IPR025777">
    <property type="entry name" value="GMPS_ATP_PPase_dom"/>
</dbReference>
<dbReference type="FunFam" id="3.40.50.880:FF:000001">
    <property type="entry name" value="GMP synthase [glutamine-hydrolyzing]"/>
    <property type="match status" value="1"/>
</dbReference>
<dbReference type="PANTHER" id="PTHR11922">
    <property type="entry name" value="GMP SYNTHASE-RELATED"/>
    <property type="match status" value="1"/>
</dbReference>
<name>A0A2M7EAC5_9BACT</name>
<dbReference type="Gene3D" id="3.40.50.620">
    <property type="entry name" value="HUPs"/>
    <property type="match status" value="1"/>
</dbReference>
<evidence type="ECO:0000256" key="2">
    <source>
        <dbReference type="ARBA" id="ARBA00005153"/>
    </source>
</evidence>
<dbReference type="EMBL" id="PETL01000052">
    <property type="protein sequence ID" value="PIV64658.1"/>
    <property type="molecule type" value="Genomic_DNA"/>
</dbReference>
<keyword evidence="8 9" id="KW-0315">Glutamine amidotransferase</keyword>
<reference evidence="13" key="1">
    <citation type="submission" date="2017-09" db="EMBL/GenBank/DDBJ databases">
        <title>Depth-based differentiation of microbial function through sediment-hosted aquifers and enrichment of novel symbionts in the deep terrestrial subsurface.</title>
        <authorList>
            <person name="Probst A.J."/>
            <person name="Ladd B."/>
            <person name="Jarett J.K."/>
            <person name="Geller-Mcgrath D.E."/>
            <person name="Sieber C.M.K."/>
            <person name="Emerson J.B."/>
            <person name="Anantharaman K."/>
            <person name="Thomas B.C."/>
            <person name="Malmstrom R."/>
            <person name="Stieglmeier M."/>
            <person name="Klingl A."/>
            <person name="Woyke T."/>
            <person name="Ryan C.M."/>
            <person name="Banfield J.F."/>
        </authorList>
    </citation>
    <scope>NUCLEOTIDE SEQUENCE [LARGE SCALE GENOMIC DNA]</scope>
</reference>
<feature type="active site" evidence="9">
    <location>
        <position position="169"/>
    </location>
</feature>
<evidence type="ECO:0000256" key="7">
    <source>
        <dbReference type="ARBA" id="ARBA00022840"/>
    </source>
</evidence>
<dbReference type="FunFam" id="3.40.50.620:FF:000001">
    <property type="entry name" value="GMP synthase [glutamine-hydrolyzing]"/>
    <property type="match status" value="1"/>
</dbReference>
<evidence type="ECO:0000259" key="11">
    <source>
        <dbReference type="PROSITE" id="PS51553"/>
    </source>
</evidence>
<comment type="catalytic activity">
    <reaction evidence="9">
        <text>XMP + L-glutamine + ATP + H2O = GMP + L-glutamate + AMP + diphosphate + 2 H(+)</text>
        <dbReference type="Rhea" id="RHEA:11680"/>
        <dbReference type="ChEBI" id="CHEBI:15377"/>
        <dbReference type="ChEBI" id="CHEBI:15378"/>
        <dbReference type="ChEBI" id="CHEBI:29985"/>
        <dbReference type="ChEBI" id="CHEBI:30616"/>
        <dbReference type="ChEBI" id="CHEBI:33019"/>
        <dbReference type="ChEBI" id="CHEBI:57464"/>
        <dbReference type="ChEBI" id="CHEBI:58115"/>
        <dbReference type="ChEBI" id="CHEBI:58359"/>
        <dbReference type="ChEBI" id="CHEBI:456215"/>
        <dbReference type="EC" id="6.3.5.2"/>
    </reaction>
</comment>
<evidence type="ECO:0000256" key="6">
    <source>
        <dbReference type="ARBA" id="ARBA00022755"/>
    </source>
</evidence>
<evidence type="ECO:0000256" key="8">
    <source>
        <dbReference type="ARBA" id="ARBA00022962"/>
    </source>
</evidence>
<dbReference type="InterPro" id="IPR029062">
    <property type="entry name" value="Class_I_gatase-like"/>
</dbReference>
<evidence type="ECO:0000256" key="10">
    <source>
        <dbReference type="PROSITE-ProRule" id="PRU00886"/>
    </source>
</evidence>
<feature type="active site" evidence="9">
    <location>
        <position position="171"/>
    </location>
</feature>
<dbReference type="NCBIfam" id="NF000848">
    <property type="entry name" value="PRK00074.1"/>
    <property type="match status" value="1"/>
</dbReference>
<dbReference type="PROSITE" id="PS51273">
    <property type="entry name" value="GATASE_TYPE_1"/>
    <property type="match status" value="1"/>
</dbReference>
<dbReference type="Gene3D" id="3.40.50.880">
    <property type="match status" value="1"/>
</dbReference>
<dbReference type="Pfam" id="PF03054">
    <property type="entry name" value="tRNA_Me_trans"/>
    <property type="match status" value="1"/>
</dbReference>
<dbReference type="Pfam" id="PF00958">
    <property type="entry name" value="GMP_synt_C"/>
    <property type="match status" value="1"/>
</dbReference>
<feature type="binding site" evidence="10">
    <location>
        <begin position="223"/>
        <end position="229"/>
    </location>
    <ligand>
        <name>ATP</name>
        <dbReference type="ChEBI" id="CHEBI:30616"/>
    </ligand>
</feature>
<keyword evidence="3 9" id="KW-0436">Ligase</keyword>
<comment type="pathway">
    <text evidence="2 9">Purine metabolism; GMP biosynthesis; GMP from XMP (L-Gln route): step 1/1.</text>
</comment>
<keyword evidence="5 9" id="KW-0332">GMP biosynthesis</keyword>
<dbReference type="PRINTS" id="PR00099">
    <property type="entry name" value="CPSGATASE"/>
</dbReference>
<dbReference type="Proteomes" id="UP000228886">
    <property type="component" value="Unassembled WGS sequence"/>
</dbReference>